<dbReference type="Proteomes" id="UP000789702">
    <property type="component" value="Unassembled WGS sequence"/>
</dbReference>
<evidence type="ECO:0000313" key="2">
    <source>
        <dbReference type="Proteomes" id="UP000789702"/>
    </source>
</evidence>
<reference evidence="1" key="1">
    <citation type="submission" date="2021-06" db="EMBL/GenBank/DDBJ databases">
        <authorList>
            <person name="Kallberg Y."/>
            <person name="Tangrot J."/>
            <person name="Rosling A."/>
        </authorList>
    </citation>
    <scope>NUCLEOTIDE SEQUENCE</scope>
    <source>
        <strain evidence="1">IL203A</strain>
    </source>
</reference>
<sequence>IQESQAHMMFHDWSSAVNKVNISNDGQYNIINPESTYHELLANIMLPG</sequence>
<organism evidence="1 2">
    <name type="scientific">Dentiscutata heterogama</name>
    <dbReference type="NCBI Taxonomy" id="1316150"/>
    <lineage>
        <taxon>Eukaryota</taxon>
        <taxon>Fungi</taxon>
        <taxon>Fungi incertae sedis</taxon>
        <taxon>Mucoromycota</taxon>
        <taxon>Glomeromycotina</taxon>
        <taxon>Glomeromycetes</taxon>
        <taxon>Diversisporales</taxon>
        <taxon>Gigasporaceae</taxon>
        <taxon>Dentiscutata</taxon>
    </lineage>
</organism>
<evidence type="ECO:0000313" key="1">
    <source>
        <dbReference type="EMBL" id="CAG8771763.1"/>
    </source>
</evidence>
<protein>
    <submittedName>
        <fullName evidence="1">1833_t:CDS:1</fullName>
    </submittedName>
</protein>
<proteinExistence type="predicted"/>
<name>A0ACA9R0T0_9GLOM</name>
<accession>A0ACA9R0T0</accession>
<feature type="non-terminal residue" evidence="1">
    <location>
        <position position="1"/>
    </location>
</feature>
<keyword evidence="2" id="KW-1185">Reference proteome</keyword>
<dbReference type="EMBL" id="CAJVPU010057268">
    <property type="protein sequence ID" value="CAG8771763.1"/>
    <property type="molecule type" value="Genomic_DNA"/>
</dbReference>
<gene>
    <name evidence="1" type="ORF">DHETER_LOCUS15874</name>
</gene>
<comment type="caution">
    <text evidence="1">The sequence shown here is derived from an EMBL/GenBank/DDBJ whole genome shotgun (WGS) entry which is preliminary data.</text>
</comment>